<evidence type="ECO:0000313" key="4">
    <source>
        <dbReference type="Proteomes" id="UP001549076"/>
    </source>
</evidence>
<accession>A0ABV2MX84</accession>
<keyword evidence="1" id="KW-0175">Coiled coil</keyword>
<keyword evidence="4" id="KW-1185">Reference proteome</keyword>
<gene>
    <name evidence="3" type="ORF">ABID37_001624</name>
</gene>
<sequence length="160" mass="17373">MDDPQDTESVQIAAVDASPAPAPSPAKKRAPRKRAAPKAQKSQPAVKRAAKKAAPAPAVEPAKARKTRKVYSDKERTQKLGEIDKSISRGTSTRNAVKEAGISEQTYYQWKRSAAAPAAATGGHLKDLLALEQENERLKKQLAERLRKENAELKKKLGLA</sequence>
<feature type="region of interest" description="Disordered" evidence="2">
    <location>
        <begin position="1"/>
        <end position="93"/>
    </location>
</feature>
<evidence type="ECO:0000256" key="1">
    <source>
        <dbReference type="SAM" id="Coils"/>
    </source>
</evidence>
<evidence type="ECO:0000256" key="2">
    <source>
        <dbReference type="SAM" id="MobiDB-lite"/>
    </source>
</evidence>
<feature type="compositionally biased region" description="Basic and acidic residues" evidence="2">
    <location>
        <begin position="70"/>
        <end position="87"/>
    </location>
</feature>
<dbReference type="SUPFAM" id="SSF46689">
    <property type="entry name" value="Homeodomain-like"/>
    <property type="match status" value="1"/>
</dbReference>
<evidence type="ECO:0008006" key="5">
    <source>
        <dbReference type="Google" id="ProtNLM"/>
    </source>
</evidence>
<protein>
    <recommendedName>
        <fullName evidence="5">Transcriptional regulator</fullName>
    </recommendedName>
</protein>
<organism evidence="3 4">
    <name type="scientific">Aquamicrobium terrae</name>
    <dbReference type="NCBI Taxonomy" id="1324945"/>
    <lineage>
        <taxon>Bacteria</taxon>
        <taxon>Pseudomonadati</taxon>
        <taxon>Pseudomonadota</taxon>
        <taxon>Alphaproteobacteria</taxon>
        <taxon>Hyphomicrobiales</taxon>
        <taxon>Phyllobacteriaceae</taxon>
        <taxon>Aquamicrobium</taxon>
    </lineage>
</organism>
<dbReference type="InterPro" id="IPR009057">
    <property type="entry name" value="Homeodomain-like_sf"/>
</dbReference>
<name>A0ABV2MX84_9HYPH</name>
<evidence type="ECO:0000313" key="3">
    <source>
        <dbReference type="EMBL" id="MET3791416.1"/>
    </source>
</evidence>
<proteinExistence type="predicted"/>
<dbReference type="InterPro" id="IPR002514">
    <property type="entry name" value="Transposase_8"/>
</dbReference>
<dbReference type="EMBL" id="JBEPML010000004">
    <property type="protein sequence ID" value="MET3791416.1"/>
    <property type="molecule type" value="Genomic_DNA"/>
</dbReference>
<feature type="compositionally biased region" description="Low complexity" evidence="2">
    <location>
        <begin position="37"/>
        <end position="61"/>
    </location>
</feature>
<comment type="caution">
    <text evidence="3">The sequence shown here is derived from an EMBL/GenBank/DDBJ whole genome shotgun (WGS) entry which is preliminary data.</text>
</comment>
<feature type="coiled-coil region" evidence="1">
    <location>
        <begin position="128"/>
        <end position="156"/>
    </location>
</feature>
<dbReference type="Proteomes" id="UP001549076">
    <property type="component" value="Unassembled WGS sequence"/>
</dbReference>
<dbReference type="Pfam" id="PF01527">
    <property type="entry name" value="HTH_Tnp_1"/>
    <property type="match status" value="1"/>
</dbReference>
<feature type="compositionally biased region" description="Basic residues" evidence="2">
    <location>
        <begin position="26"/>
        <end position="36"/>
    </location>
</feature>
<dbReference type="RefSeq" id="WP_354193742.1">
    <property type="nucleotide sequence ID" value="NZ_JBEPML010000004.1"/>
</dbReference>
<reference evidence="3 4" key="1">
    <citation type="submission" date="2024-06" db="EMBL/GenBank/DDBJ databases">
        <title>Genomic Encyclopedia of Type Strains, Phase IV (KMG-IV): sequencing the most valuable type-strain genomes for metagenomic binning, comparative biology and taxonomic classification.</title>
        <authorList>
            <person name="Goeker M."/>
        </authorList>
    </citation>
    <scope>NUCLEOTIDE SEQUENCE [LARGE SCALE GENOMIC DNA]</scope>
    <source>
        <strain evidence="3 4">DSM 27865</strain>
    </source>
</reference>